<dbReference type="InterPro" id="IPR005025">
    <property type="entry name" value="FMN_Rdtase-like_dom"/>
</dbReference>
<name>A0A0F9QK99_9ZZZZ</name>
<organism evidence="2">
    <name type="scientific">marine sediment metagenome</name>
    <dbReference type="NCBI Taxonomy" id="412755"/>
    <lineage>
        <taxon>unclassified sequences</taxon>
        <taxon>metagenomes</taxon>
        <taxon>ecological metagenomes</taxon>
    </lineage>
</organism>
<dbReference type="EMBL" id="LAZR01001894">
    <property type="protein sequence ID" value="KKN37447.1"/>
    <property type="molecule type" value="Genomic_DNA"/>
</dbReference>
<dbReference type="Pfam" id="PF03358">
    <property type="entry name" value="FMN_red"/>
    <property type="match status" value="1"/>
</dbReference>
<accession>A0A0F9QK99</accession>
<evidence type="ECO:0000313" key="2">
    <source>
        <dbReference type="EMBL" id="KKN37447.1"/>
    </source>
</evidence>
<dbReference type="AlphaFoldDB" id="A0A0F9QK99"/>
<reference evidence="2" key="1">
    <citation type="journal article" date="2015" name="Nature">
        <title>Complex archaea that bridge the gap between prokaryotes and eukaryotes.</title>
        <authorList>
            <person name="Spang A."/>
            <person name="Saw J.H."/>
            <person name="Jorgensen S.L."/>
            <person name="Zaremba-Niedzwiedzka K."/>
            <person name="Martijn J."/>
            <person name="Lind A.E."/>
            <person name="van Eijk R."/>
            <person name="Schleper C."/>
            <person name="Guy L."/>
            <person name="Ettema T.J."/>
        </authorList>
    </citation>
    <scope>NUCLEOTIDE SEQUENCE</scope>
</reference>
<gene>
    <name evidence="2" type="ORF">LCGC14_0763500</name>
</gene>
<dbReference type="InterPro" id="IPR029039">
    <property type="entry name" value="Flavoprotein-like_sf"/>
</dbReference>
<feature type="domain" description="NADPH-dependent FMN reductase-like" evidence="1">
    <location>
        <begin position="57"/>
        <end position="179"/>
    </location>
</feature>
<protein>
    <recommendedName>
        <fullName evidence="1">NADPH-dependent FMN reductase-like domain-containing protein</fullName>
    </recommendedName>
</protein>
<sequence length="323" mass="36897">MADEKYPKLTVEQYNDIANGGWSYAVPWEVAEEAHKRNIKSLEEAFAEYEKEDRPLRILAIHGSGRANVYGSYGDSNSKYLLQQSLEIVKDIDAKIEIEEVQLTDYNIAACYNCVAVTSGGCGAPCDCHPVDGMQELYPKLLRSDIHFCSTGVNQSTMSSRLKLMVDRMISLDGGFHREELREKDDEFFTEMMQLAKEGKVAYDQRLYGRVGGYFITSKDVENQHKTVNHLKEQDVLAETNYIRLTAYTLKDNFESYGYFHDPVYWTGAAADADIDYMYDRETLENNKQAIARGKEVVENAITLSKHLKTNLPEFKPDRINRT</sequence>
<proteinExistence type="predicted"/>
<dbReference type="SUPFAM" id="SSF52218">
    <property type="entry name" value="Flavoproteins"/>
    <property type="match status" value="1"/>
</dbReference>
<evidence type="ECO:0000259" key="1">
    <source>
        <dbReference type="Pfam" id="PF03358"/>
    </source>
</evidence>
<dbReference type="GO" id="GO:0016491">
    <property type="term" value="F:oxidoreductase activity"/>
    <property type="evidence" value="ECO:0007669"/>
    <property type="project" value="InterPro"/>
</dbReference>
<dbReference type="Gene3D" id="3.40.50.360">
    <property type="match status" value="1"/>
</dbReference>
<comment type="caution">
    <text evidence="2">The sequence shown here is derived from an EMBL/GenBank/DDBJ whole genome shotgun (WGS) entry which is preliminary data.</text>
</comment>